<dbReference type="EMBL" id="MUEO01000025">
    <property type="protein sequence ID" value="OOE43439.1"/>
    <property type="molecule type" value="Genomic_DNA"/>
</dbReference>
<protein>
    <recommendedName>
        <fullName evidence="1">Tip attachment protein J central straight fiber domain-containing protein</fullName>
    </recommendedName>
</protein>
<evidence type="ECO:0000259" key="1">
    <source>
        <dbReference type="Pfam" id="PF09327"/>
    </source>
</evidence>
<dbReference type="InterPro" id="IPR015406">
    <property type="entry name" value="GpJ_CSF"/>
</dbReference>
<dbReference type="PANTHER" id="PTHR36251">
    <property type="entry name" value="FELS-1 PROPHAGE HOST SPECIFICITY PROTEIN-RELATED"/>
    <property type="match status" value="1"/>
</dbReference>
<evidence type="ECO:0000313" key="3">
    <source>
        <dbReference type="Proteomes" id="UP000188726"/>
    </source>
</evidence>
<dbReference type="InterPro" id="IPR053171">
    <property type="entry name" value="Viral_Tip_Attach_Protein"/>
</dbReference>
<name>A0AB36K597_9GAMM</name>
<reference evidence="2 3" key="1">
    <citation type="journal article" date="2017" name="Genome Announc.">
        <title>Draft Genome Sequences of Salinivibrio proteolyticus, Salinivibrio sharmensis, Salinivibrio siamensis, Salinivibrio costicola subsp. alcaliphilus, Salinivibrio costicola subsp. vallismortis, and 29 New Isolates Belonging to the Genus Salinivibrio.</title>
        <authorList>
            <person name="Lopez-Hermoso C."/>
            <person name="de la Haba R.R."/>
            <person name="Sanchez-Porro C."/>
            <person name="Bayliss S.C."/>
            <person name="Feil E.J."/>
            <person name="Ventosa A."/>
        </authorList>
    </citation>
    <scope>NUCLEOTIDE SEQUENCE [LARGE SCALE GENOMIC DNA]</scope>
    <source>
        <strain evidence="2 3">IC202</strain>
    </source>
</reference>
<dbReference type="Pfam" id="PF09327">
    <property type="entry name" value="Phage_Tail_Tip"/>
    <property type="match status" value="1"/>
</dbReference>
<accession>A0AB36K597</accession>
<organism evidence="2 3">
    <name type="scientific">Salinivibrio kushneri</name>
    <dbReference type="NCBI Taxonomy" id="1908198"/>
    <lineage>
        <taxon>Bacteria</taxon>
        <taxon>Pseudomonadati</taxon>
        <taxon>Pseudomonadota</taxon>
        <taxon>Gammaproteobacteria</taxon>
        <taxon>Vibrionales</taxon>
        <taxon>Vibrionaceae</taxon>
        <taxon>Salinivibrio</taxon>
    </lineage>
</organism>
<gene>
    <name evidence="2" type="ORF">BZG09_10690</name>
</gene>
<feature type="domain" description="Tip attachment protein J central straight fiber" evidence="1">
    <location>
        <begin position="205"/>
        <end position="277"/>
    </location>
</feature>
<proteinExistence type="predicted"/>
<dbReference type="Proteomes" id="UP000188726">
    <property type="component" value="Unassembled WGS sequence"/>
</dbReference>
<dbReference type="AlphaFoldDB" id="A0AB36K597"/>
<comment type="caution">
    <text evidence="2">The sequence shown here is derived from an EMBL/GenBank/DDBJ whole genome shotgun (WGS) entry which is preliminary data.</text>
</comment>
<evidence type="ECO:0000313" key="2">
    <source>
        <dbReference type="EMBL" id="OOE43439.1"/>
    </source>
</evidence>
<dbReference type="RefSeq" id="WP_077458773.1">
    <property type="nucleotide sequence ID" value="NZ_MUEO01000025.1"/>
</dbReference>
<dbReference type="PANTHER" id="PTHR36251:SF2">
    <property type="entry name" value="GIFSY-2 PROPHAGE HOST SPECIFICITY PROTEIN J, PHAGE LAMBDA"/>
    <property type="match status" value="1"/>
</dbReference>
<sequence length="370" mass="39574">MSKSAFRGGRDNAAIIENVEKLTGQRGDGLDRAMTLRELHSLGLVSVSRGARGRLRVQPVSQPTRDGEYTNKPVSIPDAPSQFEAHGGFGAIMLEWSRPTYSGHGYTEIWRADVDDISAADIVATVTATVFGDIVSPGSTYFYWCRHININDKPGPYHDRSGLEASTSGELGNIIDDVSEQLQSSPLVTELSGAIATINEEGSQAYRDMWSYKAQIGDITAGIGILADSEGRSQVAVSASQFFVFDPNNGQAIAPAFAIDEGNVVIPKAMIERATIQILNAQTIVADEVKAGISLTSPKLKTSVIEGGQAGFGVGGPYGGYHTRISMDGSIETSRLFMRSNQSSSRLEINGDKLQAFNGNQLAVVLGKLE</sequence>